<keyword evidence="4 8" id="KW-0566">Pantothenate biosynthesis</keyword>
<dbReference type="Proteomes" id="UP000297472">
    <property type="component" value="Unassembled WGS sequence"/>
</dbReference>
<comment type="similarity">
    <text evidence="2 8">Belongs to the pantothenate synthetase family.</text>
</comment>
<evidence type="ECO:0000256" key="6">
    <source>
        <dbReference type="ARBA" id="ARBA00022840"/>
    </source>
</evidence>
<dbReference type="EMBL" id="SOHA01000004">
    <property type="protein sequence ID" value="TFD33765.1"/>
    <property type="molecule type" value="Genomic_DNA"/>
</dbReference>
<comment type="catalytic activity">
    <reaction evidence="7 8">
        <text>(R)-pantoate + beta-alanine + ATP = (R)-pantothenate + AMP + diphosphate + H(+)</text>
        <dbReference type="Rhea" id="RHEA:10912"/>
        <dbReference type="ChEBI" id="CHEBI:15378"/>
        <dbReference type="ChEBI" id="CHEBI:15980"/>
        <dbReference type="ChEBI" id="CHEBI:29032"/>
        <dbReference type="ChEBI" id="CHEBI:30616"/>
        <dbReference type="ChEBI" id="CHEBI:33019"/>
        <dbReference type="ChEBI" id="CHEBI:57966"/>
        <dbReference type="ChEBI" id="CHEBI:456215"/>
        <dbReference type="EC" id="6.3.2.1"/>
    </reaction>
</comment>
<dbReference type="OrthoDB" id="9773087at2"/>
<organism evidence="9 10">
    <name type="scientific">Cryobacterium cryoconiti</name>
    <dbReference type="NCBI Taxonomy" id="1259239"/>
    <lineage>
        <taxon>Bacteria</taxon>
        <taxon>Bacillati</taxon>
        <taxon>Actinomycetota</taxon>
        <taxon>Actinomycetes</taxon>
        <taxon>Micrococcales</taxon>
        <taxon>Microbacteriaceae</taxon>
        <taxon>Cryobacterium</taxon>
    </lineage>
</organism>
<keyword evidence="6 8" id="KW-0067">ATP-binding</keyword>
<feature type="binding site" evidence="8">
    <location>
        <position position="207"/>
    </location>
    <ligand>
        <name>ATP</name>
        <dbReference type="ChEBI" id="CHEBI:30616"/>
    </ligand>
</feature>
<feature type="binding site" evidence="8">
    <location>
        <position position="91"/>
    </location>
    <ligand>
        <name>beta-alanine</name>
        <dbReference type="ChEBI" id="CHEBI:57966"/>
    </ligand>
</feature>
<dbReference type="GO" id="GO:0005524">
    <property type="term" value="F:ATP binding"/>
    <property type="evidence" value="ECO:0007669"/>
    <property type="project" value="UniProtKB-KW"/>
</dbReference>
<evidence type="ECO:0000256" key="8">
    <source>
        <dbReference type="HAMAP-Rule" id="MF_00158"/>
    </source>
</evidence>
<dbReference type="PANTHER" id="PTHR21299:SF1">
    <property type="entry name" value="PANTOATE--BETA-ALANINE LIGASE"/>
    <property type="match status" value="1"/>
</dbReference>
<evidence type="ECO:0000313" key="9">
    <source>
        <dbReference type="EMBL" id="TFD33765.1"/>
    </source>
</evidence>
<feature type="binding site" evidence="8">
    <location>
        <begin position="60"/>
        <end position="67"/>
    </location>
    <ligand>
        <name>ATP</name>
        <dbReference type="ChEBI" id="CHEBI:30616"/>
    </ligand>
</feature>
<dbReference type="CDD" id="cd00560">
    <property type="entry name" value="PanC"/>
    <property type="match status" value="1"/>
</dbReference>
<feature type="binding site" evidence="8">
    <location>
        <position position="184"/>
    </location>
    <ligand>
        <name>(R)-pantoate</name>
        <dbReference type="ChEBI" id="CHEBI:15980"/>
    </ligand>
</feature>
<dbReference type="GO" id="GO:0015940">
    <property type="term" value="P:pantothenate biosynthetic process"/>
    <property type="evidence" value="ECO:0007669"/>
    <property type="project" value="UniProtKB-UniRule"/>
</dbReference>
<dbReference type="GO" id="GO:0004592">
    <property type="term" value="F:pantoate-beta-alanine ligase activity"/>
    <property type="evidence" value="ECO:0007669"/>
    <property type="project" value="UniProtKB-UniRule"/>
</dbReference>
<dbReference type="HAMAP" id="MF_00158">
    <property type="entry name" value="PanC"/>
    <property type="match status" value="1"/>
</dbReference>
<dbReference type="EC" id="6.3.2.1" evidence="8"/>
<proteinExistence type="inferred from homology"/>
<dbReference type="SUPFAM" id="SSF52374">
    <property type="entry name" value="Nucleotidylyl transferase"/>
    <property type="match status" value="1"/>
</dbReference>
<keyword evidence="8" id="KW-0963">Cytoplasm</keyword>
<sequence length="311" mass="32957">MTQPQHTGGRVNVLTKPEVIGTIEELRSRLIDAQSRIESERAGRGDDAGGTPRIVLVPTMGALHAGHLTLVRRARSLGEIVVVSIFVNPLQFGAGEDLGTYPRTLDADVAALAAEGVPFVFAPTSQVMYPDGDASTRVTAGTVGSLFEGAARPGHFDGMLTVVAKLFNIVGPDVAVFGQKDAQQVFLVERMLADLDFRTRIEVVPIVREDGGLALSSRNRALEPDQRAAARALSAGLADAASVAGQGAEVALQVAHARIDAEPLVKLDYLVVVDPRTFLPVRALHHGPARMLVAALVGHTRLIDNVALELP</sequence>
<evidence type="ECO:0000256" key="7">
    <source>
        <dbReference type="ARBA" id="ARBA00048258"/>
    </source>
</evidence>
<evidence type="ECO:0000313" key="10">
    <source>
        <dbReference type="Proteomes" id="UP000297472"/>
    </source>
</evidence>
<dbReference type="NCBIfam" id="TIGR00018">
    <property type="entry name" value="panC"/>
    <property type="match status" value="1"/>
</dbReference>
<dbReference type="PANTHER" id="PTHR21299">
    <property type="entry name" value="CYTIDYLATE KINASE/PANTOATE-BETA-ALANINE LIGASE"/>
    <property type="match status" value="1"/>
</dbReference>
<accession>A0A4Y8K0Y3</accession>
<dbReference type="InterPro" id="IPR042176">
    <property type="entry name" value="Pantoate_ligase_C"/>
</dbReference>
<dbReference type="InterPro" id="IPR004821">
    <property type="entry name" value="Cyt_trans-like"/>
</dbReference>
<evidence type="ECO:0000256" key="5">
    <source>
        <dbReference type="ARBA" id="ARBA00022741"/>
    </source>
</evidence>
<gene>
    <name evidence="8" type="primary">panC</name>
    <name evidence="9" type="ORF">E3T49_01235</name>
</gene>
<evidence type="ECO:0000256" key="2">
    <source>
        <dbReference type="ARBA" id="ARBA00009256"/>
    </source>
</evidence>
<comment type="function">
    <text evidence="8">Catalyzes the condensation of pantoate with beta-alanine in an ATP-dependent reaction via a pantoyl-adenylate intermediate.</text>
</comment>
<protein>
    <recommendedName>
        <fullName evidence="8">Pantothenate synthetase</fullName>
        <shortName evidence="8">PS</shortName>
        <ecNumber evidence="8">6.3.2.1</ecNumber>
    </recommendedName>
    <alternativeName>
        <fullName evidence="8">Pantoate--beta-alanine ligase</fullName>
    </alternativeName>
    <alternativeName>
        <fullName evidence="8">Pantoate-activating enzyme</fullName>
    </alternativeName>
</protein>
<feature type="active site" description="Proton donor" evidence="8">
    <location>
        <position position="67"/>
    </location>
</feature>
<dbReference type="Gene3D" id="3.40.50.620">
    <property type="entry name" value="HUPs"/>
    <property type="match status" value="1"/>
</dbReference>
<keyword evidence="3 8" id="KW-0436">Ligase</keyword>
<dbReference type="AlphaFoldDB" id="A0A4Y8K0Y3"/>
<reference evidence="9 10" key="1">
    <citation type="submission" date="2019-03" db="EMBL/GenBank/DDBJ databases">
        <title>Genomics of glacier-inhabiting Cryobacterium strains.</title>
        <authorList>
            <person name="Liu Q."/>
            <person name="Xin Y.-H."/>
        </authorList>
    </citation>
    <scope>NUCLEOTIDE SEQUENCE [LARGE SCALE GENOMIC DNA]</scope>
    <source>
        <strain evidence="9 10">TMT1-51</strain>
    </source>
</reference>
<dbReference type="NCBIfam" id="TIGR00125">
    <property type="entry name" value="cyt_tran_rel"/>
    <property type="match status" value="1"/>
</dbReference>
<comment type="subcellular location">
    <subcellularLocation>
        <location evidence="8">Cytoplasm</location>
    </subcellularLocation>
</comment>
<evidence type="ECO:0000256" key="3">
    <source>
        <dbReference type="ARBA" id="ARBA00022598"/>
    </source>
</evidence>
<dbReference type="InterPro" id="IPR014729">
    <property type="entry name" value="Rossmann-like_a/b/a_fold"/>
</dbReference>
<dbReference type="Pfam" id="PF02569">
    <property type="entry name" value="Pantoate_ligase"/>
    <property type="match status" value="1"/>
</dbReference>
<comment type="miscellaneous">
    <text evidence="8">The reaction proceeds by a bi uni uni bi ping pong mechanism.</text>
</comment>
<comment type="caution">
    <text evidence="9">The sequence shown here is derived from an EMBL/GenBank/DDBJ whole genome shotgun (WGS) entry which is preliminary data.</text>
</comment>
<evidence type="ECO:0000256" key="4">
    <source>
        <dbReference type="ARBA" id="ARBA00022655"/>
    </source>
</evidence>
<comment type="pathway">
    <text evidence="1 8">Cofactor biosynthesis; (R)-pantothenate biosynthesis; (R)-pantothenate from (R)-pantoate and beta-alanine: step 1/1.</text>
</comment>
<dbReference type="Gene3D" id="3.30.1300.10">
    <property type="entry name" value="Pantoate-beta-alanine ligase, C-terminal domain"/>
    <property type="match status" value="1"/>
</dbReference>
<feature type="binding site" evidence="8">
    <location>
        <begin position="178"/>
        <end position="181"/>
    </location>
    <ligand>
        <name>ATP</name>
        <dbReference type="ChEBI" id="CHEBI:30616"/>
    </ligand>
</feature>
<dbReference type="GO" id="GO:0005829">
    <property type="term" value="C:cytosol"/>
    <property type="evidence" value="ECO:0007669"/>
    <property type="project" value="TreeGrafter"/>
</dbReference>
<feature type="binding site" evidence="8">
    <location>
        <position position="91"/>
    </location>
    <ligand>
        <name>(R)-pantoate</name>
        <dbReference type="ChEBI" id="CHEBI:15980"/>
    </ligand>
</feature>
<name>A0A4Y8K0Y3_9MICO</name>
<evidence type="ECO:0000256" key="1">
    <source>
        <dbReference type="ARBA" id="ARBA00004990"/>
    </source>
</evidence>
<feature type="binding site" evidence="8">
    <location>
        <begin position="215"/>
        <end position="218"/>
    </location>
    <ligand>
        <name>ATP</name>
        <dbReference type="ChEBI" id="CHEBI:30616"/>
    </ligand>
</feature>
<dbReference type="UniPathway" id="UPA00028">
    <property type="reaction ID" value="UER00005"/>
</dbReference>
<keyword evidence="5 8" id="KW-0547">Nucleotide-binding</keyword>
<dbReference type="InterPro" id="IPR003721">
    <property type="entry name" value="Pantoate_ligase"/>
</dbReference>
<comment type="subunit">
    <text evidence="8">Homodimer.</text>
</comment>
<keyword evidence="10" id="KW-1185">Reference proteome</keyword>